<dbReference type="EMBL" id="BMIR01000030">
    <property type="protein sequence ID" value="GGE55485.1"/>
    <property type="molecule type" value="Genomic_DNA"/>
</dbReference>
<gene>
    <name evidence="1" type="ORF">GCM10011391_38130</name>
</gene>
<reference evidence="1" key="1">
    <citation type="journal article" date="2014" name="Int. J. Syst. Evol. Microbiol.">
        <title>Complete genome sequence of Corynebacterium casei LMG S-19264T (=DSM 44701T), isolated from a smear-ripened cheese.</title>
        <authorList>
            <consortium name="US DOE Joint Genome Institute (JGI-PGF)"/>
            <person name="Walter F."/>
            <person name="Albersmeier A."/>
            <person name="Kalinowski J."/>
            <person name="Ruckert C."/>
        </authorList>
    </citation>
    <scope>NUCLEOTIDE SEQUENCE</scope>
    <source>
        <strain evidence="1">CGMCC 1.15371</strain>
    </source>
</reference>
<comment type="caution">
    <text evidence="1">The sequence shown here is derived from an EMBL/GenBank/DDBJ whole genome shotgun (WGS) entry which is preliminary data.</text>
</comment>
<name>A0A8J3E1Z5_9BACL</name>
<protein>
    <submittedName>
        <fullName evidence="1">Uncharacterized protein</fullName>
    </submittedName>
</protein>
<proteinExistence type="predicted"/>
<accession>A0A8J3E1Z5</accession>
<sequence length="57" mass="6595">MPFEDLILCSFANAKYSKYDSKYRKIRVAIAEATDMLIPFNRNTCKYKKLSRVATLG</sequence>
<keyword evidence="2" id="KW-1185">Reference proteome</keyword>
<dbReference type="AlphaFoldDB" id="A0A8J3E1Z5"/>
<reference evidence="1" key="2">
    <citation type="submission" date="2020-09" db="EMBL/GenBank/DDBJ databases">
        <authorList>
            <person name="Sun Q."/>
            <person name="Zhou Y."/>
        </authorList>
    </citation>
    <scope>NUCLEOTIDE SEQUENCE</scope>
    <source>
        <strain evidence="1">CGMCC 1.15371</strain>
    </source>
</reference>
<evidence type="ECO:0000313" key="2">
    <source>
        <dbReference type="Proteomes" id="UP000628775"/>
    </source>
</evidence>
<dbReference type="Proteomes" id="UP000628775">
    <property type="component" value="Unassembled WGS sequence"/>
</dbReference>
<organism evidence="1 2">
    <name type="scientific">Pullulanibacillus camelliae</name>
    <dbReference type="NCBI Taxonomy" id="1707096"/>
    <lineage>
        <taxon>Bacteria</taxon>
        <taxon>Bacillati</taxon>
        <taxon>Bacillota</taxon>
        <taxon>Bacilli</taxon>
        <taxon>Bacillales</taxon>
        <taxon>Sporolactobacillaceae</taxon>
        <taxon>Pullulanibacillus</taxon>
    </lineage>
</organism>
<evidence type="ECO:0000313" key="1">
    <source>
        <dbReference type="EMBL" id="GGE55485.1"/>
    </source>
</evidence>